<feature type="chain" id="PRO_5045619407" evidence="1">
    <location>
        <begin position="26"/>
        <end position="211"/>
    </location>
</feature>
<protein>
    <submittedName>
        <fullName evidence="2">Uncharacterized protein</fullName>
    </submittedName>
</protein>
<sequence>MKRTLKASAVTAFVLATALPFVAEAKDWIESVSIAKDGIDVQTVDVTATGGKYTAIKTSNYRFGLRLNARATSGERIIAGIVGSYNGVQYFEGSHPNKWDVKMAGRNFGGTDARTIGLSIDPQLKLSKLTWQGKDPIKLCNELMAAKIKNGVSKAEVLSTTWTTKANVFFQLQAVAVKKNKAQSGKWGLKDATTERASLSYPVSVRCLAGN</sequence>
<dbReference type="EMBL" id="CP058350">
    <property type="protein sequence ID" value="QLF69912.1"/>
    <property type="molecule type" value="Genomic_DNA"/>
</dbReference>
<evidence type="ECO:0000313" key="2">
    <source>
        <dbReference type="EMBL" id="QLF69912.1"/>
    </source>
</evidence>
<feature type="signal peptide" evidence="1">
    <location>
        <begin position="1"/>
        <end position="25"/>
    </location>
</feature>
<name>A0ABX6QN70_9HYPH</name>
<dbReference type="RefSeq" id="WP_138288164.1">
    <property type="nucleotide sequence ID" value="NZ_CP058350.1"/>
</dbReference>
<dbReference type="Proteomes" id="UP000308530">
    <property type="component" value="Chromosome"/>
</dbReference>
<accession>A0ABX6QN70</accession>
<reference evidence="2 3" key="1">
    <citation type="submission" date="2020-06" db="EMBL/GenBank/DDBJ databases">
        <title>Genome sequence of Rhizobium sp strain ADMK78.</title>
        <authorList>
            <person name="Rahi P."/>
        </authorList>
    </citation>
    <scope>NUCLEOTIDE SEQUENCE [LARGE SCALE GENOMIC DNA]</scope>
    <source>
        <strain evidence="2 3">ADMK78</strain>
    </source>
</reference>
<organism evidence="2 3">
    <name type="scientific">Peteryoungia desertarenae</name>
    <dbReference type="NCBI Taxonomy" id="1813451"/>
    <lineage>
        <taxon>Bacteria</taxon>
        <taxon>Pseudomonadati</taxon>
        <taxon>Pseudomonadota</taxon>
        <taxon>Alphaproteobacteria</taxon>
        <taxon>Hyphomicrobiales</taxon>
        <taxon>Rhizobiaceae</taxon>
        <taxon>Peteryoungia</taxon>
    </lineage>
</organism>
<proteinExistence type="predicted"/>
<keyword evidence="1" id="KW-0732">Signal</keyword>
<evidence type="ECO:0000313" key="3">
    <source>
        <dbReference type="Proteomes" id="UP000308530"/>
    </source>
</evidence>
<evidence type="ECO:0000256" key="1">
    <source>
        <dbReference type="SAM" id="SignalP"/>
    </source>
</evidence>
<keyword evidence="3" id="KW-1185">Reference proteome</keyword>
<gene>
    <name evidence="2" type="ORF">FE840_010400</name>
</gene>